<proteinExistence type="inferred from homology"/>
<dbReference type="InterPro" id="IPR006139">
    <property type="entry name" value="D-isomer_2_OHA_DH_cat_dom"/>
</dbReference>
<dbReference type="InterPro" id="IPR036291">
    <property type="entry name" value="NAD(P)-bd_dom_sf"/>
</dbReference>
<gene>
    <name evidence="7" type="ORF">M501DRAFT_932475</name>
</gene>
<keyword evidence="8" id="KW-1185">Reference proteome</keyword>
<dbReference type="GO" id="GO:0051287">
    <property type="term" value="F:NAD binding"/>
    <property type="evidence" value="ECO:0007669"/>
    <property type="project" value="InterPro"/>
</dbReference>
<dbReference type="SUPFAM" id="SSF52283">
    <property type="entry name" value="Formate/glycerate dehydrogenase catalytic domain-like"/>
    <property type="match status" value="1"/>
</dbReference>
<dbReference type="InterPro" id="IPR050418">
    <property type="entry name" value="D-iso_2-hydroxyacid_DH_PdxB"/>
</dbReference>
<dbReference type="Pfam" id="PF00389">
    <property type="entry name" value="2-Hacid_dh"/>
    <property type="match status" value="1"/>
</dbReference>
<comment type="caution">
    <text evidence="7">The sequence shown here is derived from an EMBL/GenBank/DDBJ whole genome shotgun (WGS) entry which is preliminary data.</text>
</comment>
<evidence type="ECO:0000313" key="8">
    <source>
        <dbReference type="Proteomes" id="UP000799429"/>
    </source>
</evidence>
<evidence type="ECO:0000313" key="7">
    <source>
        <dbReference type="EMBL" id="KAF2839581.1"/>
    </source>
</evidence>
<dbReference type="AlphaFoldDB" id="A0A9P4SBE7"/>
<dbReference type="PANTHER" id="PTHR43761:SF1">
    <property type="entry name" value="D-ISOMER SPECIFIC 2-HYDROXYACID DEHYDROGENASE CATALYTIC DOMAIN-CONTAINING PROTEIN-RELATED"/>
    <property type="match status" value="1"/>
</dbReference>
<dbReference type="Proteomes" id="UP000799429">
    <property type="component" value="Unassembled WGS sequence"/>
</dbReference>
<dbReference type="Pfam" id="PF02826">
    <property type="entry name" value="2-Hacid_dh_C"/>
    <property type="match status" value="1"/>
</dbReference>
<dbReference type="PANTHER" id="PTHR43761">
    <property type="entry name" value="D-ISOMER SPECIFIC 2-HYDROXYACID DEHYDROGENASE FAMILY PROTEIN (AFU_ORTHOLOGUE AFUA_1G13630)"/>
    <property type="match status" value="1"/>
</dbReference>
<keyword evidence="3" id="KW-0520">NAD</keyword>
<dbReference type="EMBL" id="MU006094">
    <property type="protein sequence ID" value="KAF2839581.1"/>
    <property type="molecule type" value="Genomic_DNA"/>
</dbReference>
<evidence type="ECO:0000256" key="3">
    <source>
        <dbReference type="ARBA" id="ARBA00023027"/>
    </source>
</evidence>
<evidence type="ECO:0000259" key="6">
    <source>
        <dbReference type="Pfam" id="PF02826"/>
    </source>
</evidence>
<dbReference type="InterPro" id="IPR029753">
    <property type="entry name" value="D-isomer_DH_CS"/>
</dbReference>
<feature type="domain" description="D-isomer specific 2-hydroxyacid dehydrogenase NAD-binding" evidence="6">
    <location>
        <begin position="107"/>
        <end position="287"/>
    </location>
</feature>
<dbReference type="Gene3D" id="3.40.50.720">
    <property type="entry name" value="NAD(P)-binding Rossmann-like Domain"/>
    <property type="match status" value="2"/>
</dbReference>
<dbReference type="OrthoDB" id="298012at2759"/>
<evidence type="ECO:0000256" key="4">
    <source>
        <dbReference type="RuleBase" id="RU003719"/>
    </source>
</evidence>
<name>A0A9P4SBE7_9PEZI</name>
<evidence type="ECO:0000259" key="5">
    <source>
        <dbReference type="Pfam" id="PF00389"/>
    </source>
</evidence>
<organism evidence="7 8">
    <name type="scientific">Patellaria atrata CBS 101060</name>
    <dbReference type="NCBI Taxonomy" id="1346257"/>
    <lineage>
        <taxon>Eukaryota</taxon>
        <taxon>Fungi</taxon>
        <taxon>Dikarya</taxon>
        <taxon>Ascomycota</taxon>
        <taxon>Pezizomycotina</taxon>
        <taxon>Dothideomycetes</taxon>
        <taxon>Dothideomycetes incertae sedis</taxon>
        <taxon>Patellariales</taxon>
        <taxon>Patellariaceae</taxon>
        <taxon>Patellaria</taxon>
    </lineage>
</organism>
<dbReference type="InterPro" id="IPR006140">
    <property type="entry name" value="D-isomer_DH_NAD-bd"/>
</dbReference>
<sequence>MSTPKRIVFLDRAAIKSPLRSPRFDHEWNEYPHTEPSDIFQRVSGAEIVITNRVPITRDLLSQIPSIGLIAVAATGYDNVDVDACREYGVAVCNVRDWSVSVPEHVFALILALRRNLNAYRDAIYAGQWQKAPGYGLLIGELPIALNGSVMGIIGYGGLAKRVEAIAKAFGMEVLVAERKGVESVREGRTAWRYVLGAVQVLVLLAPLNEETRGSIGEAELALMRKDALLINCARGGIVDEDALAKALRDGDIAGAGVDVLREEPPKNGNPLLDLRIPNLIVTSHVAWSSVQSLQVHTEQLIRNIEAFVEGNPQNIVT</sequence>
<comment type="similarity">
    <text evidence="1 4">Belongs to the D-isomer specific 2-hydroxyacid dehydrogenase family.</text>
</comment>
<keyword evidence="2 4" id="KW-0560">Oxidoreductase</keyword>
<reference evidence="7" key="1">
    <citation type="journal article" date="2020" name="Stud. Mycol.">
        <title>101 Dothideomycetes genomes: a test case for predicting lifestyles and emergence of pathogens.</title>
        <authorList>
            <person name="Haridas S."/>
            <person name="Albert R."/>
            <person name="Binder M."/>
            <person name="Bloem J."/>
            <person name="Labutti K."/>
            <person name="Salamov A."/>
            <person name="Andreopoulos B."/>
            <person name="Baker S."/>
            <person name="Barry K."/>
            <person name="Bills G."/>
            <person name="Bluhm B."/>
            <person name="Cannon C."/>
            <person name="Castanera R."/>
            <person name="Culley D."/>
            <person name="Daum C."/>
            <person name="Ezra D."/>
            <person name="Gonzalez J."/>
            <person name="Henrissat B."/>
            <person name="Kuo A."/>
            <person name="Liang C."/>
            <person name="Lipzen A."/>
            <person name="Lutzoni F."/>
            <person name="Magnuson J."/>
            <person name="Mondo S."/>
            <person name="Nolan M."/>
            <person name="Ohm R."/>
            <person name="Pangilinan J."/>
            <person name="Park H.-J."/>
            <person name="Ramirez L."/>
            <person name="Alfaro M."/>
            <person name="Sun H."/>
            <person name="Tritt A."/>
            <person name="Yoshinaga Y."/>
            <person name="Zwiers L.-H."/>
            <person name="Turgeon B."/>
            <person name="Goodwin S."/>
            <person name="Spatafora J."/>
            <person name="Crous P."/>
            <person name="Grigoriev I."/>
        </authorList>
    </citation>
    <scope>NUCLEOTIDE SEQUENCE</scope>
    <source>
        <strain evidence="7">CBS 101060</strain>
    </source>
</reference>
<protein>
    <submittedName>
        <fullName evidence="7">D-isomer-specific 2-hydroxyacid dehydrogenase NAD-binding protein</fullName>
    </submittedName>
</protein>
<accession>A0A9P4SBE7</accession>
<dbReference type="SUPFAM" id="SSF51735">
    <property type="entry name" value="NAD(P)-binding Rossmann-fold domains"/>
    <property type="match status" value="1"/>
</dbReference>
<dbReference type="PROSITE" id="PS00671">
    <property type="entry name" value="D_2_HYDROXYACID_DH_3"/>
    <property type="match status" value="1"/>
</dbReference>
<dbReference type="GO" id="GO:0016616">
    <property type="term" value="F:oxidoreductase activity, acting on the CH-OH group of donors, NAD or NADP as acceptor"/>
    <property type="evidence" value="ECO:0007669"/>
    <property type="project" value="InterPro"/>
</dbReference>
<evidence type="ECO:0000256" key="2">
    <source>
        <dbReference type="ARBA" id="ARBA00023002"/>
    </source>
</evidence>
<evidence type="ECO:0000256" key="1">
    <source>
        <dbReference type="ARBA" id="ARBA00005854"/>
    </source>
</evidence>
<feature type="domain" description="D-isomer specific 2-hydroxyacid dehydrogenase catalytic" evidence="5">
    <location>
        <begin position="33"/>
        <end position="317"/>
    </location>
</feature>